<dbReference type="PANTHER" id="PTHR32440">
    <property type="entry name" value="PHOSPHATASE DCR2-RELATED-RELATED"/>
    <property type="match status" value="1"/>
</dbReference>
<organism evidence="3 4">
    <name type="scientific">Stachybotrys chlorohalonatus (strain IBT 40285)</name>
    <dbReference type="NCBI Taxonomy" id="1283841"/>
    <lineage>
        <taxon>Eukaryota</taxon>
        <taxon>Fungi</taxon>
        <taxon>Dikarya</taxon>
        <taxon>Ascomycota</taxon>
        <taxon>Pezizomycotina</taxon>
        <taxon>Sordariomycetes</taxon>
        <taxon>Hypocreomycetidae</taxon>
        <taxon>Hypocreales</taxon>
        <taxon>Stachybotryaceae</taxon>
        <taxon>Stachybotrys</taxon>
    </lineage>
</organism>
<dbReference type="InterPro" id="IPR004843">
    <property type="entry name" value="Calcineurin-like_PHP"/>
</dbReference>
<dbReference type="Pfam" id="PF00149">
    <property type="entry name" value="Metallophos"/>
    <property type="match status" value="1"/>
</dbReference>
<dbReference type="CDD" id="cd07383">
    <property type="entry name" value="MPP_Dcr2"/>
    <property type="match status" value="1"/>
</dbReference>
<sequence length="410" mass="46235">MRSLITLLTLPAAALANLPSRPLTFRDDGTFRIAIFEDLHYGEYPDTYGPLQDALTTKVVTDVLDQEAETDFVVLNGDLISRGNLFAHNSTEYLDQLVAPIIERNLTWGSTYGNHESNFVRHTDAVLEREQSWPNGRTRTMVPNTNLTDYGATNYYLPLFGSDCPSGCGCTPEIILWFFDSRFGHEHDERDDEGGFIFRPNWVHERVVEWFQAENERITTKFGKTIPAITFVHMPFKVYMTIQSENGIDPRRNPGMNRDYYTGQADGWCADGTPGCAYGGQDIPFMRAVSSTPGMIGVFVGHHHGNSWCTKWTSDTLPEYVVQPEGEGLFLCFGQRTGYGGGGNWQRGSRQLLLEIDKIARGEVETWIRLENGEVVGAVSLNATYGEDLYPESPTRETYCEACKWQELSR</sequence>
<feature type="signal peptide" evidence="1">
    <location>
        <begin position="1"/>
        <end position="16"/>
    </location>
</feature>
<dbReference type="OrthoDB" id="783096at2759"/>
<accession>A0A084R159</accession>
<dbReference type="OMA" id="VAEWGIM"/>
<gene>
    <name evidence="3" type="ORF">S40285_03901</name>
</gene>
<dbReference type="HOGENOM" id="CLU_019692_1_1_1"/>
<protein>
    <recommendedName>
        <fullName evidence="2">Calcineurin-like phosphoesterase domain-containing protein</fullName>
    </recommendedName>
</protein>
<keyword evidence="4" id="KW-1185">Reference proteome</keyword>
<dbReference type="Proteomes" id="UP000028524">
    <property type="component" value="Unassembled WGS sequence"/>
</dbReference>
<dbReference type="GO" id="GO:0016788">
    <property type="term" value="F:hydrolase activity, acting on ester bonds"/>
    <property type="evidence" value="ECO:0007669"/>
    <property type="project" value="TreeGrafter"/>
</dbReference>
<dbReference type="PANTHER" id="PTHR32440:SF11">
    <property type="entry name" value="METALLOPHOSPHOESTERASE DOMAIN-CONTAINING PROTEIN"/>
    <property type="match status" value="1"/>
</dbReference>
<name>A0A084R159_STAC4</name>
<evidence type="ECO:0000256" key="1">
    <source>
        <dbReference type="SAM" id="SignalP"/>
    </source>
</evidence>
<dbReference type="EMBL" id="KL659316">
    <property type="protein sequence ID" value="KFA69944.1"/>
    <property type="molecule type" value="Genomic_DNA"/>
</dbReference>
<dbReference type="InterPro" id="IPR029052">
    <property type="entry name" value="Metallo-depent_PP-like"/>
</dbReference>
<evidence type="ECO:0000313" key="4">
    <source>
        <dbReference type="Proteomes" id="UP000028524"/>
    </source>
</evidence>
<dbReference type="SUPFAM" id="SSF56300">
    <property type="entry name" value="Metallo-dependent phosphatases"/>
    <property type="match status" value="1"/>
</dbReference>
<evidence type="ECO:0000259" key="2">
    <source>
        <dbReference type="Pfam" id="PF00149"/>
    </source>
</evidence>
<reference evidence="3 4" key="1">
    <citation type="journal article" date="2014" name="BMC Genomics">
        <title>Comparative genome sequencing reveals chemotype-specific gene clusters in the toxigenic black mold Stachybotrys.</title>
        <authorList>
            <person name="Semeiks J."/>
            <person name="Borek D."/>
            <person name="Otwinowski Z."/>
            <person name="Grishin N.V."/>
        </authorList>
    </citation>
    <scope>NUCLEOTIDE SEQUENCE [LARGE SCALE GENOMIC DNA]</scope>
    <source>
        <strain evidence="3 4">IBT 40285</strain>
    </source>
</reference>
<dbReference type="AlphaFoldDB" id="A0A084R159"/>
<proteinExistence type="predicted"/>
<dbReference type="GO" id="GO:0005737">
    <property type="term" value="C:cytoplasm"/>
    <property type="evidence" value="ECO:0007669"/>
    <property type="project" value="TreeGrafter"/>
</dbReference>
<dbReference type="Gene3D" id="3.60.21.10">
    <property type="match status" value="1"/>
</dbReference>
<dbReference type="STRING" id="1283841.A0A084R159"/>
<feature type="domain" description="Calcineurin-like phosphoesterase" evidence="2">
    <location>
        <begin position="32"/>
        <end position="237"/>
    </location>
</feature>
<dbReference type="InParanoid" id="A0A084R159"/>
<keyword evidence="1" id="KW-0732">Signal</keyword>
<evidence type="ECO:0000313" key="3">
    <source>
        <dbReference type="EMBL" id="KFA69944.1"/>
    </source>
</evidence>
<feature type="chain" id="PRO_5001779939" description="Calcineurin-like phosphoesterase domain-containing protein" evidence="1">
    <location>
        <begin position="17"/>
        <end position="410"/>
    </location>
</feature>